<dbReference type="AlphaFoldDB" id="A0A9J5ZXZ5"/>
<name>A0A9J5ZXZ5_SOLCO</name>
<keyword evidence="3" id="KW-1185">Reference proteome</keyword>
<protein>
    <submittedName>
        <fullName evidence="2">Uncharacterized protein</fullName>
    </submittedName>
</protein>
<dbReference type="OrthoDB" id="661680at2759"/>
<gene>
    <name evidence="2" type="ORF">H5410_016674</name>
</gene>
<feature type="region of interest" description="Disordered" evidence="1">
    <location>
        <begin position="53"/>
        <end position="76"/>
    </location>
</feature>
<dbReference type="EMBL" id="JACXVP010000003">
    <property type="protein sequence ID" value="KAG5616850.1"/>
    <property type="molecule type" value="Genomic_DNA"/>
</dbReference>
<evidence type="ECO:0000313" key="2">
    <source>
        <dbReference type="EMBL" id="KAG5616850.1"/>
    </source>
</evidence>
<evidence type="ECO:0000256" key="1">
    <source>
        <dbReference type="SAM" id="MobiDB-lite"/>
    </source>
</evidence>
<dbReference type="Proteomes" id="UP000824120">
    <property type="component" value="Chromosome 3"/>
</dbReference>
<accession>A0A9J5ZXZ5</accession>
<comment type="caution">
    <text evidence="2">The sequence shown here is derived from an EMBL/GenBank/DDBJ whole genome shotgun (WGS) entry which is preliminary data.</text>
</comment>
<sequence length="76" mass="8601">MSPLSGKIHLRREPPYKLTQIAGNPMPSITKTITKSAENHRVFTETDEIALRKTLSQSPNNNDLRTENFTEAQTAY</sequence>
<reference evidence="2 3" key="1">
    <citation type="submission" date="2020-09" db="EMBL/GenBank/DDBJ databases">
        <title>De no assembly of potato wild relative species, Solanum commersonii.</title>
        <authorList>
            <person name="Cho K."/>
        </authorList>
    </citation>
    <scope>NUCLEOTIDE SEQUENCE [LARGE SCALE GENOMIC DNA]</scope>
    <source>
        <strain evidence="2">LZ3.2</strain>
        <tissue evidence="2">Leaf</tissue>
    </source>
</reference>
<feature type="compositionally biased region" description="Polar residues" evidence="1">
    <location>
        <begin position="54"/>
        <end position="76"/>
    </location>
</feature>
<organism evidence="2 3">
    <name type="scientific">Solanum commersonii</name>
    <name type="common">Commerson's wild potato</name>
    <name type="synonym">Commerson's nightshade</name>
    <dbReference type="NCBI Taxonomy" id="4109"/>
    <lineage>
        <taxon>Eukaryota</taxon>
        <taxon>Viridiplantae</taxon>
        <taxon>Streptophyta</taxon>
        <taxon>Embryophyta</taxon>
        <taxon>Tracheophyta</taxon>
        <taxon>Spermatophyta</taxon>
        <taxon>Magnoliopsida</taxon>
        <taxon>eudicotyledons</taxon>
        <taxon>Gunneridae</taxon>
        <taxon>Pentapetalae</taxon>
        <taxon>asterids</taxon>
        <taxon>lamiids</taxon>
        <taxon>Solanales</taxon>
        <taxon>Solanaceae</taxon>
        <taxon>Solanoideae</taxon>
        <taxon>Solaneae</taxon>
        <taxon>Solanum</taxon>
    </lineage>
</organism>
<evidence type="ECO:0000313" key="3">
    <source>
        <dbReference type="Proteomes" id="UP000824120"/>
    </source>
</evidence>
<proteinExistence type="predicted"/>